<feature type="domain" description="O-antigen ligase-related" evidence="6">
    <location>
        <begin position="202"/>
        <end position="338"/>
    </location>
</feature>
<evidence type="ECO:0000256" key="3">
    <source>
        <dbReference type="ARBA" id="ARBA00022989"/>
    </source>
</evidence>
<evidence type="ECO:0000256" key="2">
    <source>
        <dbReference type="ARBA" id="ARBA00022692"/>
    </source>
</evidence>
<feature type="transmembrane region" description="Helical" evidence="5">
    <location>
        <begin position="172"/>
        <end position="192"/>
    </location>
</feature>
<dbReference type="Proteomes" id="UP000568106">
    <property type="component" value="Unassembled WGS sequence"/>
</dbReference>
<organism evidence="7 8">
    <name type="scientific">Tunturiibacter empetritectus</name>
    <dbReference type="NCBI Taxonomy" id="3069691"/>
    <lineage>
        <taxon>Bacteria</taxon>
        <taxon>Pseudomonadati</taxon>
        <taxon>Acidobacteriota</taxon>
        <taxon>Terriglobia</taxon>
        <taxon>Terriglobales</taxon>
        <taxon>Acidobacteriaceae</taxon>
        <taxon>Tunturiibacter</taxon>
    </lineage>
</organism>
<feature type="transmembrane region" description="Helical" evidence="5">
    <location>
        <begin position="327"/>
        <end position="345"/>
    </location>
</feature>
<dbReference type="PANTHER" id="PTHR37422">
    <property type="entry name" value="TEICHURONIC ACID BIOSYNTHESIS PROTEIN TUAE"/>
    <property type="match status" value="1"/>
</dbReference>
<reference evidence="7" key="1">
    <citation type="submission" date="2020-08" db="EMBL/GenBank/DDBJ databases">
        <title>Genomic Encyclopedia of Type Strains, Phase IV (KMG-V): Genome sequencing to study the core and pangenomes of soil and plant-associated prokaryotes.</title>
        <authorList>
            <person name="Whitman W."/>
        </authorList>
    </citation>
    <scope>NUCLEOTIDE SEQUENCE [LARGE SCALE GENOMIC DNA]</scope>
    <source>
        <strain evidence="7">M8UP27</strain>
    </source>
</reference>
<comment type="subcellular location">
    <subcellularLocation>
        <location evidence="1">Membrane</location>
        <topology evidence="1">Multi-pass membrane protein</topology>
    </subcellularLocation>
</comment>
<proteinExistence type="predicted"/>
<keyword evidence="2 5" id="KW-0812">Transmembrane</keyword>
<comment type="caution">
    <text evidence="7">The sequence shown here is derived from an EMBL/GenBank/DDBJ whole genome shotgun (WGS) entry which is preliminary data.</text>
</comment>
<accession>A0A7W8MPV1</accession>
<dbReference type="AlphaFoldDB" id="A0A7W8MPV1"/>
<dbReference type="PANTHER" id="PTHR37422:SF13">
    <property type="entry name" value="LIPOPOLYSACCHARIDE BIOSYNTHESIS PROTEIN PA4999-RELATED"/>
    <property type="match status" value="1"/>
</dbReference>
<protein>
    <submittedName>
        <fullName evidence="7">O-antigen ligase</fullName>
    </submittedName>
</protein>
<dbReference type="InterPro" id="IPR051533">
    <property type="entry name" value="WaaL-like"/>
</dbReference>
<evidence type="ECO:0000313" key="8">
    <source>
        <dbReference type="Proteomes" id="UP000568106"/>
    </source>
</evidence>
<dbReference type="InterPro" id="IPR007016">
    <property type="entry name" value="O-antigen_ligase-rel_domated"/>
</dbReference>
<feature type="transmembrane region" description="Helical" evidence="5">
    <location>
        <begin position="85"/>
        <end position="102"/>
    </location>
</feature>
<sequence>MATADNSTIAAQPQVSKYSASAFCVGFYFAIRVVTTVFFVRILGTDPQVGAATNLTFNFLLLGFIWLSTLGTSSRDSASVLTFAQIRWVLIFLGFSGCSLLWSETASPLASAAYWCGTVSDVAIIILLLRNRSGVEAADSLMTGFVWGGCSIALVAWVMPTQFDMRLGDEDYLNANTIGNLCAFAIFFAQYLRTSKKARWGLAIFFLAITIVRSLSKTAIVAFLISEGYLIIHDRVMNRRTKTYLTIGVAVVVLVFWGLFEAYYDFYTTYGNQSETLTGRTAIWAYVVDAALAKPWIGYGFDSMWKVVPAFGAFEARHAENELLEQLYSYGIAGLVILCGVYGSLYRKVRKLDESPLRIIFVGMLMFVIIRGLAEAEPFDLLFPLWAIVLVTSLVTRNAVAGHHIHPHPPQSEPVYDFGSRSIAACAIQMKRGTADSCS</sequence>
<dbReference type="Pfam" id="PF04932">
    <property type="entry name" value="Wzy_C"/>
    <property type="match status" value="1"/>
</dbReference>
<feature type="transmembrane region" description="Helical" evidence="5">
    <location>
        <begin position="244"/>
        <end position="264"/>
    </location>
</feature>
<feature type="transmembrane region" description="Helical" evidence="5">
    <location>
        <begin position="55"/>
        <end position="73"/>
    </location>
</feature>
<feature type="transmembrane region" description="Helical" evidence="5">
    <location>
        <begin position="20"/>
        <end position="43"/>
    </location>
</feature>
<evidence type="ECO:0000259" key="6">
    <source>
        <dbReference type="Pfam" id="PF04932"/>
    </source>
</evidence>
<feature type="transmembrane region" description="Helical" evidence="5">
    <location>
        <begin position="141"/>
        <end position="160"/>
    </location>
</feature>
<keyword evidence="8" id="KW-1185">Reference proteome</keyword>
<dbReference type="EMBL" id="JACHDY010000001">
    <property type="protein sequence ID" value="MBB5315582.1"/>
    <property type="molecule type" value="Genomic_DNA"/>
</dbReference>
<evidence type="ECO:0000256" key="5">
    <source>
        <dbReference type="SAM" id="Phobius"/>
    </source>
</evidence>
<feature type="transmembrane region" description="Helical" evidence="5">
    <location>
        <begin position="357"/>
        <end position="374"/>
    </location>
</feature>
<keyword evidence="7" id="KW-0436">Ligase</keyword>
<feature type="transmembrane region" description="Helical" evidence="5">
    <location>
        <begin position="204"/>
        <end position="232"/>
    </location>
</feature>
<evidence type="ECO:0000313" key="7">
    <source>
        <dbReference type="EMBL" id="MBB5315582.1"/>
    </source>
</evidence>
<dbReference type="GO" id="GO:0016874">
    <property type="term" value="F:ligase activity"/>
    <property type="evidence" value="ECO:0007669"/>
    <property type="project" value="UniProtKB-KW"/>
</dbReference>
<keyword evidence="3 5" id="KW-1133">Transmembrane helix</keyword>
<name>A0A7W8MPV1_9BACT</name>
<keyword evidence="4 5" id="KW-0472">Membrane</keyword>
<feature type="transmembrane region" description="Helical" evidence="5">
    <location>
        <begin position="109"/>
        <end position="129"/>
    </location>
</feature>
<evidence type="ECO:0000256" key="4">
    <source>
        <dbReference type="ARBA" id="ARBA00023136"/>
    </source>
</evidence>
<dbReference type="GO" id="GO:0016020">
    <property type="term" value="C:membrane"/>
    <property type="evidence" value="ECO:0007669"/>
    <property type="project" value="UniProtKB-SubCell"/>
</dbReference>
<gene>
    <name evidence="7" type="ORF">HDF09_000232</name>
</gene>
<evidence type="ECO:0000256" key="1">
    <source>
        <dbReference type="ARBA" id="ARBA00004141"/>
    </source>
</evidence>